<feature type="non-terminal residue" evidence="2">
    <location>
        <position position="1"/>
    </location>
</feature>
<dbReference type="AlphaFoldDB" id="X1JKN9"/>
<comment type="caution">
    <text evidence="2">The sequence shown here is derived from an EMBL/GenBank/DDBJ whole genome shotgun (WGS) entry which is preliminary data.</text>
</comment>
<organism evidence="2">
    <name type="scientific">marine sediment metagenome</name>
    <dbReference type="NCBI Taxonomy" id="412755"/>
    <lineage>
        <taxon>unclassified sequences</taxon>
        <taxon>metagenomes</taxon>
        <taxon>ecological metagenomes</taxon>
    </lineage>
</organism>
<reference evidence="2" key="1">
    <citation type="journal article" date="2014" name="Front. Microbiol.">
        <title>High frequency of phylogenetically diverse reductive dehalogenase-homologous genes in deep subseafloor sedimentary metagenomes.</title>
        <authorList>
            <person name="Kawai M."/>
            <person name="Futagami T."/>
            <person name="Toyoda A."/>
            <person name="Takaki Y."/>
            <person name="Nishi S."/>
            <person name="Hori S."/>
            <person name="Arai W."/>
            <person name="Tsubouchi T."/>
            <person name="Morono Y."/>
            <person name="Uchiyama I."/>
            <person name="Ito T."/>
            <person name="Fujiyama A."/>
            <person name="Inagaki F."/>
            <person name="Takami H."/>
        </authorList>
    </citation>
    <scope>NUCLEOTIDE SEQUENCE</scope>
    <source>
        <strain evidence="2">Expedition CK06-06</strain>
    </source>
</reference>
<accession>X1JKN9</accession>
<name>X1JKN9_9ZZZZ</name>
<evidence type="ECO:0000313" key="2">
    <source>
        <dbReference type="EMBL" id="GAH78854.1"/>
    </source>
</evidence>
<protein>
    <submittedName>
        <fullName evidence="2">Uncharacterized protein</fullName>
    </submittedName>
</protein>
<feature type="transmembrane region" description="Helical" evidence="1">
    <location>
        <begin position="12"/>
        <end position="30"/>
    </location>
</feature>
<feature type="transmembrane region" description="Helical" evidence="1">
    <location>
        <begin position="42"/>
        <end position="65"/>
    </location>
</feature>
<sequence>QSWSMAGVGLSLAFFSIAIFMFMFVVPITVENPIDWRSIFGAQLAFMGFFFLVTIGLCVILRILYRIEFKNSEKMLEIEYQLAELAEKIQGKPQKKGGEG</sequence>
<keyword evidence="1" id="KW-0472">Membrane</keyword>
<dbReference type="EMBL" id="BARU01043204">
    <property type="protein sequence ID" value="GAH78854.1"/>
    <property type="molecule type" value="Genomic_DNA"/>
</dbReference>
<evidence type="ECO:0000256" key="1">
    <source>
        <dbReference type="SAM" id="Phobius"/>
    </source>
</evidence>
<proteinExistence type="predicted"/>
<gene>
    <name evidence="2" type="ORF">S03H2_66212</name>
</gene>
<keyword evidence="1" id="KW-1133">Transmembrane helix</keyword>
<keyword evidence="1" id="KW-0812">Transmembrane</keyword>